<keyword evidence="3" id="KW-1185">Reference proteome</keyword>
<feature type="region of interest" description="Disordered" evidence="1">
    <location>
        <begin position="37"/>
        <end position="66"/>
    </location>
</feature>
<name>A0A8R1EA58_CAEJA</name>
<dbReference type="Proteomes" id="UP000005237">
    <property type="component" value="Unassembled WGS sequence"/>
</dbReference>
<sequence length="66" mass="7413">MRHQTDAPCYTMLNSSLYPPDSSSFSHFLFPVPPPVRPPSQNDTLSWPPSANRMGNKVRATRPLLC</sequence>
<proteinExistence type="predicted"/>
<organism evidence="2 3">
    <name type="scientific">Caenorhabditis japonica</name>
    <dbReference type="NCBI Taxonomy" id="281687"/>
    <lineage>
        <taxon>Eukaryota</taxon>
        <taxon>Metazoa</taxon>
        <taxon>Ecdysozoa</taxon>
        <taxon>Nematoda</taxon>
        <taxon>Chromadorea</taxon>
        <taxon>Rhabditida</taxon>
        <taxon>Rhabditina</taxon>
        <taxon>Rhabditomorpha</taxon>
        <taxon>Rhabditoidea</taxon>
        <taxon>Rhabditidae</taxon>
        <taxon>Peloderinae</taxon>
        <taxon>Caenorhabditis</taxon>
    </lineage>
</organism>
<evidence type="ECO:0000256" key="1">
    <source>
        <dbReference type="SAM" id="MobiDB-lite"/>
    </source>
</evidence>
<evidence type="ECO:0000313" key="3">
    <source>
        <dbReference type="Proteomes" id="UP000005237"/>
    </source>
</evidence>
<evidence type="ECO:0000313" key="2">
    <source>
        <dbReference type="EnsemblMetazoa" id="CJA31498.1"/>
    </source>
</evidence>
<dbReference type="AlphaFoldDB" id="A0A8R1EA58"/>
<feature type="compositionally biased region" description="Polar residues" evidence="1">
    <location>
        <begin position="40"/>
        <end position="49"/>
    </location>
</feature>
<protein>
    <submittedName>
        <fullName evidence="2">Uncharacterized protein</fullName>
    </submittedName>
</protein>
<reference evidence="2" key="2">
    <citation type="submission" date="2022-06" db="UniProtKB">
        <authorList>
            <consortium name="EnsemblMetazoa"/>
        </authorList>
    </citation>
    <scope>IDENTIFICATION</scope>
    <source>
        <strain evidence="2">DF5081</strain>
    </source>
</reference>
<reference evidence="3" key="1">
    <citation type="submission" date="2010-08" db="EMBL/GenBank/DDBJ databases">
        <authorList>
            <consortium name="Caenorhabditis japonica Sequencing Consortium"/>
            <person name="Wilson R.K."/>
        </authorList>
    </citation>
    <scope>NUCLEOTIDE SEQUENCE [LARGE SCALE GENOMIC DNA]</scope>
    <source>
        <strain evidence="3">DF5081</strain>
    </source>
</reference>
<dbReference type="EnsemblMetazoa" id="CJA31498.1">
    <property type="protein sequence ID" value="CJA31498.1"/>
    <property type="gene ID" value="WBGene00207345"/>
</dbReference>
<accession>A0A8R1EA58</accession>